<feature type="signal peptide" evidence="3">
    <location>
        <begin position="1"/>
        <end position="24"/>
    </location>
</feature>
<comment type="similarity">
    <text evidence="2">Belongs to the virb1 family.</text>
</comment>
<dbReference type="CDD" id="cd00254">
    <property type="entry name" value="LT-like"/>
    <property type="match status" value="1"/>
</dbReference>
<reference evidence="6 7" key="1">
    <citation type="submission" date="2020-08" db="EMBL/GenBank/DDBJ databases">
        <title>Genomic Encyclopedia of Type Strains, Phase IV (KMG-IV): sequencing the most valuable type-strain genomes for metagenomic binning, comparative biology and taxonomic classification.</title>
        <authorList>
            <person name="Goeker M."/>
        </authorList>
    </citation>
    <scope>NUCLEOTIDE SEQUENCE [LARGE SCALE GENOMIC DNA]</scope>
    <source>
        <strain evidence="6 7">DSM 25024</strain>
    </source>
</reference>
<dbReference type="Pfam" id="PF01464">
    <property type="entry name" value="SLT"/>
    <property type="match status" value="1"/>
</dbReference>
<evidence type="ECO:0000259" key="4">
    <source>
        <dbReference type="Pfam" id="PF01464"/>
    </source>
</evidence>
<proteinExistence type="inferred from homology"/>
<gene>
    <name evidence="6" type="ORF">GGR05_002292</name>
</gene>
<dbReference type="OrthoDB" id="9801695at2"/>
<dbReference type="Proteomes" id="UP000531216">
    <property type="component" value="Unassembled WGS sequence"/>
</dbReference>
<evidence type="ECO:0000256" key="2">
    <source>
        <dbReference type="ARBA" id="ARBA00009387"/>
    </source>
</evidence>
<protein>
    <recommendedName>
        <fullName evidence="8">Sporulation related domain-containing protein</fullName>
    </recommendedName>
</protein>
<feature type="domain" description="SPOR" evidence="5">
    <location>
        <begin position="197"/>
        <end position="274"/>
    </location>
</feature>
<dbReference type="EMBL" id="JACIDO010000004">
    <property type="protein sequence ID" value="MBB3936142.1"/>
    <property type="molecule type" value="Genomic_DNA"/>
</dbReference>
<dbReference type="RefSeq" id="WP_090963287.1">
    <property type="nucleotide sequence ID" value="NZ_FOOA01000008.1"/>
</dbReference>
<evidence type="ECO:0000256" key="3">
    <source>
        <dbReference type="SAM" id="SignalP"/>
    </source>
</evidence>
<dbReference type="InterPro" id="IPR023346">
    <property type="entry name" value="Lysozyme-like_dom_sf"/>
</dbReference>
<keyword evidence="7" id="KW-1185">Reference proteome</keyword>
<evidence type="ECO:0000259" key="5">
    <source>
        <dbReference type="Pfam" id="PF05036"/>
    </source>
</evidence>
<dbReference type="Gene3D" id="1.10.530.10">
    <property type="match status" value="1"/>
</dbReference>
<dbReference type="GO" id="GO:0042834">
    <property type="term" value="F:peptidoglycan binding"/>
    <property type="evidence" value="ECO:0007669"/>
    <property type="project" value="InterPro"/>
</dbReference>
<comment type="similarity">
    <text evidence="1">Belongs to the transglycosylase Slt family.</text>
</comment>
<dbReference type="AlphaFoldDB" id="A0A7W6BSM4"/>
<accession>A0A7W6BSM4</accession>
<dbReference type="SUPFAM" id="SSF53955">
    <property type="entry name" value="Lysozyme-like"/>
    <property type="match status" value="1"/>
</dbReference>
<dbReference type="PANTHER" id="PTHR37423:SF2">
    <property type="entry name" value="MEMBRANE-BOUND LYTIC MUREIN TRANSGLYCOSYLASE C"/>
    <property type="match status" value="1"/>
</dbReference>
<feature type="chain" id="PRO_5031139638" description="Sporulation related domain-containing protein" evidence="3">
    <location>
        <begin position="25"/>
        <end position="278"/>
    </location>
</feature>
<sequence length="278" mass="29303">MRPSTILVAATLMAASLTAGTARAEESSRAVICAVIDRAAATHSLPASFLTRLIWRESSFRPKAVSRVGARGIAQFMPATASERGLTDPFDPEAAIPASASYLSELRGSFGSLDLAAAAYNAGPGRIARWRSGEASLPDETRAHVRFVTGANLTADARDGDAGRHADTGANCLTTLAAIQASNPRETRSALAEAIAPWGVQLVAGPNKARALDDYRALQGRVGALLTGHQPTVITTRLGGRGARSYYRIRVAFDDRASADRLCRRMRSGGAACLTVRN</sequence>
<comment type="caution">
    <text evidence="6">The sequence shown here is derived from an EMBL/GenBank/DDBJ whole genome shotgun (WGS) entry which is preliminary data.</text>
</comment>
<evidence type="ECO:0000256" key="1">
    <source>
        <dbReference type="ARBA" id="ARBA00007734"/>
    </source>
</evidence>
<evidence type="ECO:0000313" key="7">
    <source>
        <dbReference type="Proteomes" id="UP000531216"/>
    </source>
</evidence>
<dbReference type="InterPro" id="IPR007730">
    <property type="entry name" value="SPOR-like_dom"/>
</dbReference>
<dbReference type="PANTHER" id="PTHR37423">
    <property type="entry name" value="SOLUBLE LYTIC MUREIN TRANSGLYCOSYLASE-RELATED"/>
    <property type="match status" value="1"/>
</dbReference>
<organism evidence="6 7">
    <name type="scientific">Aureimonas phyllosphaerae</name>
    <dbReference type="NCBI Taxonomy" id="1166078"/>
    <lineage>
        <taxon>Bacteria</taxon>
        <taxon>Pseudomonadati</taxon>
        <taxon>Pseudomonadota</taxon>
        <taxon>Alphaproteobacteria</taxon>
        <taxon>Hyphomicrobiales</taxon>
        <taxon>Aurantimonadaceae</taxon>
        <taxon>Aureimonas</taxon>
    </lineage>
</organism>
<name>A0A7W6BSM4_9HYPH</name>
<evidence type="ECO:0008006" key="8">
    <source>
        <dbReference type="Google" id="ProtNLM"/>
    </source>
</evidence>
<evidence type="ECO:0000313" key="6">
    <source>
        <dbReference type="EMBL" id="MBB3936142.1"/>
    </source>
</evidence>
<feature type="domain" description="Transglycosylase SLT" evidence="4">
    <location>
        <begin position="36"/>
        <end position="137"/>
    </location>
</feature>
<dbReference type="InterPro" id="IPR008258">
    <property type="entry name" value="Transglycosylase_SLT_dom_1"/>
</dbReference>
<keyword evidence="3" id="KW-0732">Signal</keyword>
<dbReference type="Pfam" id="PF05036">
    <property type="entry name" value="SPOR"/>
    <property type="match status" value="1"/>
</dbReference>